<dbReference type="InterPro" id="IPR019826">
    <property type="entry name" value="Carboxylesterase_B_AS"/>
</dbReference>
<dbReference type="InterPro" id="IPR050309">
    <property type="entry name" value="Type-B_Carboxylest/Lipase"/>
</dbReference>
<dbReference type="InterPro" id="IPR002018">
    <property type="entry name" value="CarbesteraseB"/>
</dbReference>
<keyword evidence="2 3" id="KW-0378">Hydrolase</keyword>
<keyword evidence="6" id="KW-1185">Reference proteome</keyword>
<gene>
    <name evidence="5" type="ORF">D0Z07_4719</name>
</gene>
<dbReference type="OrthoDB" id="408631at2759"/>
<evidence type="ECO:0000256" key="2">
    <source>
        <dbReference type="ARBA" id="ARBA00022801"/>
    </source>
</evidence>
<dbReference type="PANTHER" id="PTHR11559">
    <property type="entry name" value="CARBOXYLESTERASE"/>
    <property type="match status" value="1"/>
</dbReference>
<dbReference type="GO" id="GO:0016787">
    <property type="term" value="F:hydrolase activity"/>
    <property type="evidence" value="ECO:0007669"/>
    <property type="project" value="UniProtKB-KW"/>
</dbReference>
<keyword evidence="3" id="KW-0732">Signal</keyword>
<feature type="signal peptide" evidence="3">
    <location>
        <begin position="1"/>
        <end position="19"/>
    </location>
</feature>
<dbReference type="SUPFAM" id="SSF53474">
    <property type="entry name" value="alpha/beta-Hydrolases"/>
    <property type="match status" value="1"/>
</dbReference>
<feature type="domain" description="Carboxylesterase type B" evidence="4">
    <location>
        <begin position="50"/>
        <end position="524"/>
    </location>
</feature>
<proteinExistence type="inferred from homology"/>
<reference evidence="5" key="1">
    <citation type="submission" date="2019-07" db="EMBL/GenBank/DDBJ databases">
        <title>Hyphodiscus hymeniophilus genome sequencing and assembly.</title>
        <authorList>
            <person name="Kramer G."/>
            <person name="Nodwell J."/>
        </authorList>
    </citation>
    <scope>NUCLEOTIDE SEQUENCE</scope>
    <source>
        <strain evidence="5">ATCC 34498</strain>
    </source>
</reference>
<dbReference type="EC" id="3.1.1.-" evidence="3"/>
<name>A0A9P6VIZ6_9HELO</name>
<comment type="caution">
    <text evidence="5">The sequence shown here is derived from an EMBL/GenBank/DDBJ whole genome shotgun (WGS) entry which is preliminary data.</text>
</comment>
<sequence length="587" mass="63542">MKSFTLLAILATYSHITHAAVRYQANPFYDIKRRTAPWNSTIRPILTTSAPPTGRLRWQLPQPPVVNRSHVFQATQFQSQCPQASKASGISAAEQAESIAGLGPSSEDCLFPNIYAPANATDLPVLVYIHGGGYGYGNGNQDLSSIIAANDNGFVGVVIQYRLGAFGFLSSDEVHHFGVVNAGLRDQIFALQWVQSYIHMFGGNASQVTIAGDSAGAGSVLLQSMAFDGELGSSLFSNVIAASPYLVSQYCYNAWVPSQVYYAFADAAGCFTGSAFGNTMQQSTIFKCLVNAESSVRVEANEIVSASGTYGTWAFVPVTDGTFLKQSPSQQLLRHRINGARILSGNNANEGNAFVPQNLTTEADVVSWLHATFPIFSDDDVAKVLMYYPSSSRTVSDAIVVLAAANDAAVQQKRANSIYSESVFVCPSYWLAEAYSSKDHEAFKYQYSVLPALHGADYNGYFGPPVPYLGAEFMNYFQKIWGNFIMHNDPSIGNRTGTVGGNVEAVIIWPAFSDSNPIQLNLNQTGGKLVMGSHAFPLVSYGEFLNSTYYVDPGLEPNFSLVNAHSIEDGRGIRCDFWRAVGGIVPE</sequence>
<feature type="chain" id="PRO_5040548273" description="Carboxylic ester hydrolase" evidence="3">
    <location>
        <begin position="20"/>
        <end position="587"/>
    </location>
</feature>
<evidence type="ECO:0000313" key="5">
    <source>
        <dbReference type="EMBL" id="KAG0648986.1"/>
    </source>
</evidence>
<dbReference type="Proteomes" id="UP000785200">
    <property type="component" value="Unassembled WGS sequence"/>
</dbReference>
<dbReference type="EMBL" id="VNKQ01000009">
    <property type="protein sequence ID" value="KAG0648986.1"/>
    <property type="molecule type" value="Genomic_DNA"/>
</dbReference>
<evidence type="ECO:0000256" key="3">
    <source>
        <dbReference type="RuleBase" id="RU361235"/>
    </source>
</evidence>
<evidence type="ECO:0000256" key="1">
    <source>
        <dbReference type="ARBA" id="ARBA00005964"/>
    </source>
</evidence>
<protein>
    <recommendedName>
        <fullName evidence="3">Carboxylic ester hydrolase</fullName>
        <ecNumber evidence="3">3.1.1.-</ecNumber>
    </recommendedName>
</protein>
<accession>A0A9P6VIZ6</accession>
<dbReference type="AlphaFoldDB" id="A0A9P6VIZ6"/>
<evidence type="ECO:0000313" key="6">
    <source>
        <dbReference type="Proteomes" id="UP000785200"/>
    </source>
</evidence>
<dbReference type="Pfam" id="PF00135">
    <property type="entry name" value="COesterase"/>
    <property type="match status" value="1"/>
</dbReference>
<organism evidence="5 6">
    <name type="scientific">Hyphodiscus hymeniophilus</name>
    <dbReference type="NCBI Taxonomy" id="353542"/>
    <lineage>
        <taxon>Eukaryota</taxon>
        <taxon>Fungi</taxon>
        <taxon>Dikarya</taxon>
        <taxon>Ascomycota</taxon>
        <taxon>Pezizomycotina</taxon>
        <taxon>Leotiomycetes</taxon>
        <taxon>Helotiales</taxon>
        <taxon>Hyphodiscaceae</taxon>
        <taxon>Hyphodiscus</taxon>
    </lineage>
</organism>
<dbReference type="Gene3D" id="3.40.50.1820">
    <property type="entry name" value="alpha/beta hydrolase"/>
    <property type="match status" value="1"/>
</dbReference>
<evidence type="ECO:0000259" key="4">
    <source>
        <dbReference type="Pfam" id="PF00135"/>
    </source>
</evidence>
<dbReference type="InterPro" id="IPR029058">
    <property type="entry name" value="AB_hydrolase_fold"/>
</dbReference>
<dbReference type="PROSITE" id="PS00122">
    <property type="entry name" value="CARBOXYLESTERASE_B_1"/>
    <property type="match status" value="1"/>
</dbReference>
<comment type="similarity">
    <text evidence="1 3">Belongs to the type-B carboxylesterase/lipase family.</text>
</comment>